<name>A0ABZ2NIE6_9BACI</name>
<proteinExistence type="predicted"/>
<protein>
    <recommendedName>
        <fullName evidence="4">DUF3139 domain-containing protein</fullName>
    </recommendedName>
</protein>
<accession>A0ABZ2NIE6</accession>
<keyword evidence="1" id="KW-1133">Transmembrane helix</keyword>
<evidence type="ECO:0000313" key="2">
    <source>
        <dbReference type="EMBL" id="WXB97554.1"/>
    </source>
</evidence>
<keyword evidence="1" id="KW-0812">Transmembrane</keyword>
<dbReference type="EMBL" id="CP147407">
    <property type="protein sequence ID" value="WXB97554.1"/>
    <property type="molecule type" value="Genomic_DNA"/>
</dbReference>
<dbReference type="RefSeq" id="WP_338780052.1">
    <property type="nucleotide sequence ID" value="NZ_CP147407.1"/>
</dbReference>
<evidence type="ECO:0000256" key="1">
    <source>
        <dbReference type="SAM" id="Phobius"/>
    </source>
</evidence>
<keyword evidence="1" id="KW-0472">Membrane</keyword>
<keyword evidence="3" id="KW-1185">Reference proteome</keyword>
<gene>
    <name evidence="2" type="ORF">WCV65_03350</name>
</gene>
<dbReference type="Proteomes" id="UP001377337">
    <property type="component" value="Chromosome"/>
</dbReference>
<evidence type="ECO:0000313" key="3">
    <source>
        <dbReference type="Proteomes" id="UP001377337"/>
    </source>
</evidence>
<evidence type="ECO:0008006" key="4">
    <source>
        <dbReference type="Google" id="ProtNLM"/>
    </source>
</evidence>
<feature type="transmembrane region" description="Helical" evidence="1">
    <location>
        <begin position="6"/>
        <end position="25"/>
    </location>
</feature>
<organism evidence="2 3">
    <name type="scientific">Metabacillus sediminis</name>
    <dbReference type="NCBI Taxonomy" id="3117746"/>
    <lineage>
        <taxon>Bacteria</taxon>
        <taxon>Bacillati</taxon>
        <taxon>Bacillota</taxon>
        <taxon>Bacilli</taxon>
        <taxon>Bacillales</taxon>
        <taxon>Bacillaceae</taxon>
        <taxon>Metabacillus</taxon>
    </lineage>
</organism>
<reference evidence="2 3" key="1">
    <citation type="submission" date="2024-02" db="EMBL/GenBank/DDBJ databases">
        <title>Seven novel Bacillus-like species.</title>
        <authorList>
            <person name="Liu G."/>
        </authorList>
    </citation>
    <scope>NUCLEOTIDE SEQUENCE [LARGE SCALE GENOMIC DNA]</scope>
    <source>
        <strain evidence="2 3">FJAT-52054</strain>
    </source>
</reference>
<sequence length="101" mass="11573">MKYKHVLIILVVILAIFTASIYLYTQSKLNFIKDKVLSLHPEITRINKTAALGSWGEFYAEFVLEVEADGVHYRLWTDGEGNPDPFVEWERIGTSTLKGKK</sequence>